<protein>
    <recommendedName>
        <fullName evidence="7">Palmitoyltransferase</fullName>
        <ecNumber evidence="7">2.3.1.225</ecNumber>
    </recommendedName>
</protein>
<dbReference type="Pfam" id="PF01529">
    <property type="entry name" value="DHHC"/>
    <property type="match status" value="1"/>
</dbReference>
<evidence type="ECO:0000259" key="9">
    <source>
        <dbReference type="Pfam" id="PF01529"/>
    </source>
</evidence>
<feature type="transmembrane region" description="Helical" evidence="7">
    <location>
        <begin position="170"/>
        <end position="188"/>
    </location>
</feature>
<feature type="transmembrane region" description="Helical" evidence="7">
    <location>
        <begin position="47"/>
        <end position="68"/>
    </location>
</feature>
<comment type="domain">
    <text evidence="7">The DHHC domain is required for palmitoyltransferase activity.</text>
</comment>
<dbReference type="InParanoid" id="T1FF78"/>
<organism evidence="11 12">
    <name type="scientific">Helobdella robusta</name>
    <name type="common">Californian leech</name>
    <dbReference type="NCBI Taxonomy" id="6412"/>
    <lineage>
        <taxon>Eukaryota</taxon>
        <taxon>Metazoa</taxon>
        <taxon>Spiralia</taxon>
        <taxon>Lophotrochozoa</taxon>
        <taxon>Annelida</taxon>
        <taxon>Clitellata</taxon>
        <taxon>Hirudinea</taxon>
        <taxon>Rhynchobdellida</taxon>
        <taxon>Glossiphoniidae</taxon>
        <taxon>Helobdella</taxon>
    </lineage>
</organism>
<dbReference type="Proteomes" id="UP000015101">
    <property type="component" value="Unassembled WGS sequence"/>
</dbReference>
<keyword evidence="3 7" id="KW-0812">Transmembrane</keyword>
<gene>
    <name evidence="11" type="primary">20207477</name>
    <name evidence="10" type="ORF">HELRODRAFT_179858</name>
</gene>
<dbReference type="HOGENOM" id="CLU_027721_5_0_1"/>
<accession>T1FF78</accession>
<evidence type="ECO:0000256" key="4">
    <source>
        <dbReference type="ARBA" id="ARBA00022989"/>
    </source>
</evidence>
<keyword evidence="12" id="KW-1185">Reference proteome</keyword>
<feature type="domain" description="Palmitoyltransferase DHHC" evidence="9">
    <location>
        <begin position="126"/>
        <end position="268"/>
    </location>
</feature>
<dbReference type="GO" id="GO:0016020">
    <property type="term" value="C:membrane"/>
    <property type="evidence" value="ECO:0007669"/>
    <property type="project" value="UniProtKB-SubCell"/>
</dbReference>
<feature type="compositionally biased region" description="Low complexity" evidence="8">
    <location>
        <begin position="87"/>
        <end position="104"/>
    </location>
</feature>
<dbReference type="eggNOG" id="KOG1311">
    <property type="taxonomic scope" value="Eukaryota"/>
</dbReference>
<dbReference type="GO" id="GO:0005783">
    <property type="term" value="C:endoplasmic reticulum"/>
    <property type="evidence" value="ECO:0000318"/>
    <property type="project" value="GO_Central"/>
</dbReference>
<dbReference type="InterPro" id="IPR001594">
    <property type="entry name" value="Palmitoyltrfase_DHHC"/>
</dbReference>
<dbReference type="KEGG" id="hro:HELRODRAFT_179858"/>
<dbReference type="InterPro" id="IPR039859">
    <property type="entry name" value="PFA4/ZDH16/20/ERF2-like"/>
</dbReference>
<dbReference type="OrthoDB" id="302728at2759"/>
<feature type="region of interest" description="Disordered" evidence="8">
    <location>
        <begin position="87"/>
        <end position="108"/>
    </location>
</feature>
<evidence type="ECO:0000256" key="1">
    <source>
        <dbReference type="ARBA" id="ARBA00004141"/>
    </source>
</evidence>
<dbReference type="EnsemblMetazoa" id="HelroT179858">
    <property type="protein sequence ID" value="HelroP179858"/>
    <property type="gene ID" value="HelroG179858"/>
</dbReference>
<keyword evidence="5 7" id="KW-0472">Membrane</keyword>
<dbReference type="EMBL" id="KB097552">
    <property type="protein sequence ID" value="ESN95011.1"/>
    <property type="molecule type" value="Genomic_DNA"/>
</dbReference>
<feature type="transmembrane region" description="Helical" evidence="7">
    <location>
        <begin position="20"/>
        <end position="41"/>
    </location>
</feature>
<evidence type="ECO:0000256" key="2">
    <source>
        <dbReference type="ARBA" id="ARBA00022679"/>
    </source>
</evidence>
<comment type="subcellular location">
    <subcellularLocation>
        <location evidence="1">Membrane</location>
        <topology evidence="1">Multi-pass membrane protein</topology>
    </subcellularLocation>
</comment>
<dbReference type="EC" id="2.3.1.225" evidence="7"/>
<dbReference type="STRING" id="6412.T1FF78"/>
<keyword evidence="6 7" id="KW-0012">Acyltransferase</keyword>
<dbReference type="PANTHER" id="PTHR12246">
    <property type="entry name" value="PALMITOYLTRANSFERASE ZDHHC16"/>
    <property type="match status" value="1"/>
</dbReference>
<evidence type="ECO:0000256" key="3">
    <source>
        <dbReference type="ARBA" id="ARBA00022692"/>
    </source>
</evidence>
<keyword evidence="4 7" id="KW-1133">Transmembrane helix</keyword>
<dbReference type="AlphaFoldDB" id="T1FF78"/>
<evidence type="ECO:0000313" key="10">
    <source>
        <dbReference type="EMBL" id="ESN95011.1"/>
    </source>
</evidence>
<evidence type="ECO:0000256" key="7">
    <source>
        <dbReference type="RuleBase" id="RU079119"/>
    </source>
</evidence>
<dbReference type="FunCoup" id="T1FF78">
    <property type="interactions" value="11"/>
</dbReference>
<proteinExistence type="inferred from homology"/>
<name>T1FF78_HELRO</name>
<dbReference type="PROSITE" id="PS50216">
    <property type="entry name" value="DHHC"/>
    <property type="match status" value="1"/>
</dbReference>
<evidence type="ECO:0000256" key="5">
    <source>
        <dbReference type="ARBA" id="ARBA00023136"/>
    </source>
</evidence>
<evidence type="ECO:0000313" key="12">
    <source>
        <dbReference type="Proteomes" id="UP000015101"/>
    </source>
</evidence>
<reference evidence="12" key="1">
    <citation type="submission" date="2012-12" db="EMBL/GenBank/DDBJ databases">
        <authorList>
            <person name="Hellsten U."/>
            <person name="Grimwood J."/>
            <person name="Chapman J.A."/>
            <person name="Shapiro H."/>
            <person name="Aerts A."/>
            <person name="Otillar R.P."/>
            <person name="Terry A.Y."/>
            <person name="Boore J.L."/>
            <person name="Simakov O."/>
            <person name="Marletaz F."/>
            <person name="Cho S.-J."/>
            <person name="Edsinger-Gonzales E."/>
            <person name="Havlak P."/>
            <person name="Kuo D.-H."/>
            <person name="Larsson T."/>
            <person name="Lv J."/>
            <person name="Arendt D."/>
            <person name="Savage R."/>
            <person name="Osoegawa K."/>
            <person name="de Jong P."/>
            <person name="Lindberg D.R."/>
            <person name="Seaver E.C."/>
            <person name="Weisblat D.A."/>
            <person name="Putnam N.H."/>
            <person name="Grigoriev I.V."/>
            <person name="Rokhsar D.S."/>
        </authorList>
    </citation>
    <scope>NUCLEOTIDE SEQUENCE</scope>
</reference>
<dbReference type="GO" id="GO:0006612">
    <property type="term" value="P:protein targeting to membrane"/>
    <property type="evidence" value="ECO:0000318"/>
    <property type="project" value="GO_Central"/>
</dbReference>
<sequence length="311" mass="35942">MAFSMSFSPRALLWLSRLGLAYVVLFICLIFFTGVSVIIPQLYGNSLIHYVIGVYIFIGVSVNLFYCYRFNSFIEKKEKQAEKDLSSVSSASTTHSHDSTTNSSGCSTKDSVDHHVDGVVPSSGHSKSHCDVCNIEMPHRSHHCILCQRCVLVREHHCFFIGSCIGQKNLKYFIIFLFHLSFGCMYALCLNYKYLTMNYVCPISWNFFEFFPPITLIEILLDYRTWTFGYYVLGLYVTLTGFIGSTFGYVWYFLLVLMGITSHEYYTKSSRSKFGKYYNFKMVFGRYWYITIPCPLPVFEDAHSKFDVKLV</sequence>
<dbReference type="CTD" id="20207477"/>
<reference evidence="10 12" key="2">
    <citation type="journal article" date="2013" name="Nature">
        <title>Insights into bilaterian evolution from three spiralian genomes.</title>
        <authorList>
            <person name="Simakov O."/>
            <person name="Marletaz F."/>
            <person name="Cho S.J."/>
            <person name="Edsinger-Gonzales E."/>
            <person name="Havlak P."/>
            <person name="Hellsten U."/>
            <person name="Kuo D.H."/>
            <person name="Larsson T."/>
            <person name="Lv J."/>
            <person name="Arendt D."/>
            <person name="Savage R."/>
            <person name="Osoegawa K."/>
            <person name="de Jong P."/>
            <person name="Grimwood J."/>
            <person name="Chapman J.A."/>
            <person name="Shapiro H."/>
            <person name="Aerts A."/>
            <person name="Otillar R.P."/>
            <person name="Terry A.Y."/>
            <person name="Boore J.L."/>
            <person name="Grigoriev I.V."/>
            <person name="Lindberg D.R."/>
            <person name="Seaver E.C."/>
            <person name="Weisblat D.A."/>
            <person name="Putnam N.H."/>
            <person name="Rokhsar D.S."/>
        </authorList>
    </citation>
    <scope>NUCLEOTIDE SEQUENCE</scope>
</reference>
<evidence type="ECO:0000256" key="8">
    <source>
        <dbReference type="SAM" id="MobiDB-lite"/>
    </source>
</evidence>
<dbReference type="GO" id="GO:0019706">
    <property type="term" value="F:protein-cysteine S-palmitoyltransferase activity"/>
    <property type="evidence" value="ECO:0000318"/>
    <property type="project" value="GO_Central"/>
</dbReference>
<dbReference type="GeneID" id="20207477"/>
<dbReference type="GO" id="GO:0005794">
    <property type="term" value="C:Golgi apparatus"/>
    <property type="evidence" value="ECO:0000318"/>
    <property type="project" value="GO_Central"/>
</dbReference>
<evidence type="ECO:0000313" key="11">
    <source>
        <dbReference type="EnsemblMetazoa" id="HelroP179858"/>
    </source>
</evidence>
<comment type="catalytic activity">
    <reaction evidence="7">
        <text>L-cysteinyl-[protein] + hexadecanoyl-CoA = S-hexadecanoyl-L-cysteinyl-[protein] + CoA</text>
        <dbReference type="Rhea" id="RHEA:36683"/>
        <dbReference type="Rhea" id="RHEA-COMP:10131"/>
        <dbReference type="Rhea" id="RHEA-COMP:11032"/>
        <dbReference type="ChEBI" id="CHEBI:29950"/>
        <dbReference type="ChEBI" id="CHEBI:57287"/>
        <dbReference type="ChEBI" id="CHEBI:57379"/>
        <dbReference type="ChEBI" id="CHEBI:74151"/>
        <dbReference type="EC" id="2.3.1.225"/>
    </reaction>
</comment>
<reference evidence="11" key="3">
    <citation type="submission" date="2015-06" db="UniProtKB">
        <authorList>
            <consortium name="EnsemblMetazoa"/>
        </authorList>
    </citation>
    <scope>IDENTIFICATION</scope>
</reference>
<comment type="similarity">
    <text evidence="7">Belongs to the DHHC palmitoyltransferase family.</text>
</comment>
<dbReference type="RefSeq" id="XP_009026905.1">
    <property type="nucleotide sequence ID" value="XM_009028657.1"/>
</dbReference>
<dbReference type="OMA" id="WRQWDEY"/>
<keyword evidence="2 7" id="KW-0808">Transferase</keyword>
<evidence type="ECO:0000256" key="6">
    <source>
        <dbReference type="ARBA" id="ARBA00023315"/>
    </source>
</evidence>
<dbReference type="EMBL" id="AMQM01007024">
    <property type="status" value="NOT_ANNOTATED_CDS"/>
    <property type="molecule type" value="Genomic_DNA"/>
</dbReference>